<evidence type="ECO:0000313" key="3">
    <source>
        <dbReference type="EMBL" id="KEJ91736.1"/>
    </source>
</evidence>
<feature type="compositionally biased region" description="Basic and acidic residues" evidence="1">
    <location>
        <begin position="1"/>
        <end position="13"/>
    </location>
</feature>
<dbReference type="Proteomes" id="UP000027665">
    <property type="component" value="Unassembled WGS sequence"/>
</dbReference>
<evidence type="ECO:0000256" key="1">
    <source>
        <dbReference type="SAM" id="MobiDB-lite"/>
    </source>
</evidence>
<feature type="transmembrane region" description="Helical" evidence="2">
    <location>
        <begin position="37"/>
        <end position="57"/>
    </location>
</feature>
<dbReference type="eggNOG" id="ENOG5033BRN">
    <property type="taxonomic scope" value="Bacteria"/>
</dbReference>
<dbReference type="EMBL" id="JMKI01000037">
    <property type="protein sequence ID" value="KEJ91736.1"/>
    <property type="molecule type" value="Genomic_DNA"/>
</dbReference>
<proteinExistence type="predicted"/>
<evidence type="ECO:0000313" key="4">
    <source>
        <dbReference type="Proteomes" id="UP000027665"/>
    </source>
</evidence>
<organism evidence="3 4">
    <name type="scientific">Synergistes jonesii</name>
    <dbReference type="NCBI Taxonomy" id="2754"/>
    <lineage>
        <taxon>Bacteria</taxon>
        <taxon>Thermotogati</taxon>
        <taxon>Synergistota</taxon>
        <taxon>Synergistia</taxon>
        <taxon>Synergistales</taxon>
        <taxon>Synergistaceae</taxon>
        <taxon>Synergistes</taxon>
    </lineage>
</organism>
<comment type="caution">
    <text evidence="3">The sequence shown here is derived from an EMBL/GenBank/DDBJ whole genome shotgun (WGS) entry which is preliminary data.</text>
</comment>
<keyword evidence="2" id="KW-1133">Transmembrane helix</keyword>
<reference evidence="3 4" key="1">
    <citation type="submission" date="2014-04" db="EMBL/GenBank/DDBJ databases">
        <title>Draft Genome Sequence of Synergistes jonesii.</title>
        <authorList>
            <person name="Coil D.A."/>
            <person name="Eisen J.A."/>
            <person name="Holland-Moritz H.E."/>
        </authorList>
    </citation>
    <scope>NUCLEOTIDE SEQUENCE [LARGE SCALE GENOMIC DNA]</scope>
    <source>
        <strain evidence="3 4">78-1</strain>
    </source>
</reference>
<sequence>MGEIKVTEGERPAQEAPSVQVEAHPPTVEPPHKKSSIMIFVAFLVLITVVVILSALIDDREKETKQSGEEIMATTTTSADITYPAPWPAKTQAQMEAEERQLKYDANEARKKLRAQTDHVENIVWRHSKLTPKYISGNSVFCYTGESEWQIWLRVVFGFSKDDWIFMEKIVLNIDGSIETIYVPYDERKTEVIYGGSIKEWVDFLGEGDIYSYISRIANSKTTLVKFRGEKYSRSFTVTENQKNAIKQVLKYYEAKKLLLK</sequence>
<dbReference type="STRING" id="2754.EH55_07110"/>
<keyword evidence="4" id="KW-1185">Reference proteome</keyword>
<evidence type="ECO:0000256" key="2">
    <source>
        <dbReference type="SAM" id="Phobius"/>
    </source>
</evidence>
<dbReference type="AlphaFoldDB" id="A0A073IQH3"/>
<keyword evidence="2" id="KW-0812">Transmembrane</keyword>
<name>A0A073IQH3_9BACT</name>
<protein>
    <submittedName>
        <fullName evidence="3">Uncharacterized protein</fullName>
    </submittedName>
</protein>
<accession>A0A073IQH3</accession>
<feature type="region of interest" description="Disordered" evidence="1">
    <location>
        <begin position="1"/>
        <end position="31"/>
    </location>
</feature>
<gene>
    <name evidence="3" type="ORF">EH55_07110</name>
</gene>
<keyword evidence="2" id="KW-0472">Membrane</keyword>